<protein>
    <submittedName>
        <fullName evidence="2">Uncharacterized protein</fullName>
    </submittedName>
</protein>
<name>A0A2R7Y8Z8_9ARCH</name>
<organism evidence="2 3">
    <name type="scientific">Candidatus Terraquivivens tikiterensis</name>
    <dbReference type="NCBI Taxonomy" id="1980982"/>
    <lineage>
        <taxon>Archaea</taxon>
        <taxon>Nitrososphaerota</taxon>
        <taxon>Candidatus Wolframiiraptoraceae</taxon>
        <taxon>Candidatus Terraquivivens</taxon>
    </lineage>
</organism>
<gene>
    <name evidence="2" type="ORF">B9J98_02290</name>
</gene>
<keyword evidence="1" id="KW-0812">Transmembrane</keyword>
<feature type="transmembrane region" description="Helical" evidence="1">
    <location>
        <begin position="64"/>
        <end position="85"/>
    </location>
</feature>
<dbReference type="AlphaFoldDB" id="A0A2R7Y8Z8"/>
<evidence type="ECO:0000256" key="1">
    <source>
        <dbReference type="SAM" id="Phobius"/>
    </source>
</evidence>
<sequence length="98" mass="10939">MWLVILAMAAAISTAVWYSKAEKDVYMLKLLSLILWGATIMVFVDHVMGYLAEGGEFIEMSAEATVLGFVLLTTALVVWEIVLLIKDPKAVLYKRKSE</sequence>
<accession>A0A2R7Y8Z8</accession>
<proteinExistence type="predicted"/>
<reference evidence="2 3" key="1">
    <citation type="submission" date="2017-04" db="EMBL/GenBank/DDBJ databases">
        <title>Draft Aigarchaeota genome from a New Zealand hot spring.</title>
        <authorList>
            <person name="Reysenbach A.-L."/>
            <person name="Donaho J.A."/>
            <person name="Gerhart J."/>
            <person name="Kelley J.F."/>
            <person name="Kouba K."/>
            <person name="Podar M."/>
            <person name="Stott M."/>
        </authorList>
    </citation>
    <scope>NUCLEOTIDE SEQUENCE [LARGE SCALE GENOMIC DNA]</scope>
    <source>
        <strain evidence="2">NZ13_MG1</strain>
    </source>
</reference>
<dbReference type="Proteomes" id="UP000244066">
    <property type="component" value="Unassembled WGS sequence"/>
</dbReference>
<evidence type="ECO:0000313" key="3">
    <source>
        <dbReference type="Proteomes" id="UP000244066"/>
    </source>
</evidence>
<feature type="transmembrane region" description="Helical" evidence="1">
    <location>
        <begin position="31"/>
        <end position="52"/>
    </location>
</feature>
<keyword evidence="1" id="KW-1133">Transmembrane helix</keyword>
<dbReference type="EMBL" id="NDWU01000004">
    <property type="protein sequence ID" value="PUA33789.1"/>
    <property type="molecule type" value="Genomic_DNA"/>
</dbReference>
<keyword evidence="1" id="KW-0472">Membrane</keyword>
<evidence type="ECO:0000313" key="2">
    <source>
        <dbReference type="EMBL" id="PUA33789.1"/>
    </source>
</evidence>
<comment type="caution">
    <text evidence="2">The sequence shown here is derived from an EMBL/GenBank/DDBJ whole genome shotgun (WGS) entry which is preliminary data.</text>
</comment>